<keyword evidence="2" id="KW-1185">Reference proteome</keyword>
<gene>
    <name evidence="1" type="ORF">QAD02_023512</name>
</gene>
<evidence type="ECO:0000313" key="2">
    <source>
        <dbReference type="Proteomes" id="UP001239111"/>
    </source>
</evidence>
<sequence length="233" mass="26302">MLFLTSVLPIFTFVSALNLNLEGSSNTKKTHSNIKDWSNIKSAFTAVGDPRIIEKDRFFYVVCTPQQTQDSKICQVIVEFPALNDTRIICNTTIHLSELGKVDPWPYIVPFSDKIIFPWIDSNDKSHYNLTIRSINIDTCITNDVSIRVGSTPLYMIVPFKNSFDILYVQSDDGLNFSTIKASYDQSGNPIDKPISIFSHIPEDAMQDENGFSYPFPHQLLPVSNTDPGKNLK</sequence>
<name>A0ACC2PXP1_9HYME</name>
<proteinExistence type="predicted"/>
<evidence type="ECO:0000313" key="1">
    <source>
        <dbReference type="EMBL" id="KAJ8687718.1"/>
    </source>
</evidence>
<accession>A0ACC2PXP1</accession>
<dbReference type="EMBL" id="CM056741">
    <property type="protein sequence ID" value="KAJ8687718.1"/>
    <property type="molecule type" value="Genomic_DNA"/>
</dbReference>
<comment type="caution">
    <text evidence="1">The sequence shown here is derived from an EMBL/GenBank/DDBJ whole genome shotgun (WGS) entry which is preliminary data.</text>
</comment>
<dbReference type="Proteomes" id="UP001239111">
    <property type="component" value="Chromosome 1"/>
</dbReference>
<protein>
    <submittedName>
        <fullName evidence="1">Uncharacterized protein</fullName>
    </submittedName>
</protein>
<organism evidence="1 2">
    <name type="scientific">Eretmocerus hayati</name>
    <dbReference type="NCBI Taxonomy" id="131215"/>
    <lineage>
        <taxon>Eukaryota</taxon>
        <taxon>Metazoa</taxon>
        <taxon>Ecdysozoa</taxon>
        <taxon>Arthropoda</taxon>
        <taxon>Hexapoda</taxon>
        <taxon>Insecta</taxon>
        <taxon>Pterygota</taxon>
        <taxon>Neoptera</taxon>
        <taxon>Endopterygota</taxon>
        <taxon>Hymenoptera</taxon>
        <taxon>Apocrita</taxon>
        <taxon>Proctotrupomorpha</taxon>
        <taxon>Chalcidoidea</taxon>
        <taxon>Aphelinidae</taxon>
        <taxon>Aphelininae</taxon>
        <taxon>Eretmocerus</taxon>
    </lineage>
</organism>
<reference evidence="1" key="1">
    <citation type="submission" date="2023-04" db="EMBL/GenBank/DDBJ databases">
        <title>A chromosome-level genome assembly of the parasitoid wasp Eretmocerus hayati.</title>
        <authorList>
            <person name="Zhong Y."/>
            <person name="Liu S."/>
            <person name="Liu Y."/>
        </authorList>
    </citation>
    <scope>NUCLEOTIDE SEQUENCE</scope>
    <source>
        <strain evidence="1">ZJU_SS_LIU_2023</strain>
    </source>
</reference>